<evidence type="ECO:0000256" key="2">
    <source>
        <dbReference type="ARBA" id="ARBA00022475"/>
    </source>
</evidence>
<evidence type="ECO:0000256" key="4">
    <source>
        <dbReference type="ARBA" id="ARBA00022692"/>
    </source>
</evidence>
<dbReference type="InterPro" id="IPR004681">
    <property type="entry name" value="TRAP_DctM"/>
</dbReference>
<reference evidence="11 12" key="1">
    <citation type="submission" date="2018-03" db="EMBL/GenBank/DDBJ databases">
        <title>Comparative genomics illustrates the genes involved in a hyperalkaliphilic mechanisms of Serpentinomonas isolated from highly-alkaline calcium-rich serpentinized springs.</title>
        <authorList>
            <person name="Suzuki S."/>
            <person name="Ishii S."/>
            <person name="Walworth N."/>
            <person name="Bird L."/>
            <person name="Kuenen J.G."/>
            <person name="Nealson K.H."/>
        </authorList>
    </citation>
    <scope>NUCLEOTIDE SEQUENCE [LARGE SCALE GENOMIC DNA]</scope>
    <source>
        <strain evidence="11 12">P1</strain>
    </source>
</reference>
<feature type="transmembrane region" description="Helical" evidence="9">
    <location>
        <begin position="273"/>
        <end position="294"/>
    </location>
</feature>
<evidence type="ECO:0000256" key="1">
    <source>
        <dbReference type="ARBA" id="ARBA00004429"/>
    </source>
</evidence>
<comment type="subcellular location">
    <subcellularLocation>
        <location evidence="1 7">Cell inner membrane</location>
        <topology evidence="1 7">Multi-pass membrane protein</topology>
    </subcellularLocation>
</comment>
<feature type="transmembrane region" description="Helical" evidence="9">
    <location>
        <begin position="147"/>
        <end position="172"/>
    </location>
</feature>
<feature type="transmembrane region" description="Helical" evidence="9">
    <location>
        <begin position="364"/>
        <end position="388"/>
    </location>
</feature>
<feature type="transmembrane region" description="Helical" evidence="9">
    <location>
        <begin position="306"/>
        <end position="328"/>
    </location>
</feature>
<feature type="compositionally biased region" description="Low complexity" evidence="8">
    <location>
        <begin position="571"/>
        <end position="581"/>
    </location>
</feature>
<keyword evidence="7" id="KW-0813">Transport</keyword>
<dbReference type="GO" id="GO:0005886">
    <property type="term" value="C:plasma membrane"/>
    <property type="evidence" value="ECO:0007669"/>
    <property type="project" value="UniProtKB-SubCell"/>
</dbReference>
<feature type="transmembrane region" description="Helical" evidence="9">
    <location>
        <begin position="60"/>
        <end position="82"/>
    </location>
</feature>
<dbReference type="PANTHER" id="PTHR33362">
    <property type="entry name" value="SIALIC ACID TRAP TRANSPORTER PERMEASE PROTEIN SIAT-RELATED"/>
    <property type="match status" value="1"/>
</dbReference>
<feature type="compositionally biased region" description="Gly residues" evidence="8">
    <location>
        <begin position="547"/>
        <end position="570"/>
    </location>
</feature>
<sequence>MIELFTAHAPEMMFGSLLMLLLTGFPVAFALAACGLLFGFAGIELGLLPPSLFQALPLRVIGIIQNDTLLAIPFFTLMGLVLERSGMAEELLDTVGQVFGPIRGGLALAVIFVGALLAATTGVVAAAVISMGLISLPIMLRYGYSPAVASGAITASGTLAQIVPPSLVLIVIADQLGRSVGDLYKGAFIPAFILIGLYVLFIIGLAIFKPAMVPALPPEARTYREPDGSSGMRSLGVFTLFVTVVAVLFGLYYGEILSAFKGSEVTPATDEVIVVALTGGTLFAWLAAMINKLTGLGLLSRITERVTFVLIPPLALIFLVLGTIFLGVATPTEGGAMGAVGGMIMAFSRGKLDMAQLKQGLESTARLSCFVLFILIGSTIFSFTFTAIDGPVWVEHLFDKLPGGEIGFLVFVNTVIFFLGFFIDFFEIAFILIPLLAPVADKLGIDLVWFGVLLAMNLQTSFLTPPFGFALFYLRSVAPAKDFIDRVTSKRVAGVKTMDIYRGSIPFVFMQLVMVVVLMVFPGLVTFTLDKKVEVNLDTIEITVEGDAGGNAQGEGGWGAQGDSFGGAAGGQPATGTDAPAGGAGTSGEAGSGNEGGTTQRGW</sequence>
<evidence type="ECO:0000256" key="7">
    <source>
        <dbReference type="RuleBase" id="RU369079"/>
    </source>
</evidence>
<evidence type="ECO:0000259" key="10">
    <source>
        <dbReference type="Pfam" id="PF06808"/>
    </source>
</evidence>
<feature type="compositionally biased region" description="Gly residues" evidence="8">
    <location>
        <begin position="582"/>
        <end position="596"/>
    </location>
</feature>
<evidence type="ECO:0000256" key="5">
    <source>
        <dbReference type="ARBA" id="ARBA00022989"/>
    </source>
</evidence>
<accession>A0A2S9K8R1</accession>
<evidence type="ECO:0000313" key="11">
    <source>
        <dbReference type="EMBL" id="PRD66797.1"/>
    </source>
</evidence>
<keyword evidence="4 9" id="KW-0812">Transmembrane</keyword>
<evidence type="ECO:0000256" key="3">
    <source>
        <dbReference type="ARBA" id="ARBA00022519"/>
    </source>
</evidence>
<evidence type="ECO:0000313" key="12">
    <source>
        <dbReference type="Proteomes" id="UP000238589"/>
    </source>
</evidence>
<feature type="transmembrane region" description="Helical" evidence="9">
    <location>
        <begin position="102"/>
        <end position="135"/>
    </location>
</feature>
<feature type="domain" description="TRAP C4-dicarboxylate transport system permease DctM subunit" evidence="10">
    <location>
        <begin position="14"/>
        <end position="524"/>
    </location>
</feature>
<keyword evidence="5 9" id="KW-1133">Transmembrane helix</keyword>
<feature type="transmembrane region" description="Helical" evidence="9">
    <location>
        <begin position="408"/>
        <end position="435"/>
    </location>
</feature>
<gene>
    <name evidence="11" type="ORF">C6P64_01250</name>
</gene>
<dbReference type="GO" id="GO:0022857">
    <property type="term" value="F:transmembrane transporter activity"/>
    <property type="evidence" value="ECO:0007669"/>
    <property type="project" value="UniProtKB-UniRule"/>
</dbReference>
<protein>
    <submittedName>
        <fullName evidence="11">C4-dicarboxylate ABC transporter</fullName>
    </submittedName>
</protein>
<dbReference type="AlphaFoldDB" id="A0A2S9K8R1"/>
<evidence type="ECO:0000256" key="8">
    <source>
        <dbReference type="SAM" id="MobiDB-lite"/>
    </source>
</evidence>
<keyword evidence="2" id="KW-1003">Cell membrane</keyword>
<organism evidence="11 12">
    <name type="scientific">Malikia granosa</name>
    <dbReference type="NCBI Taxonomy" id="263067"/>
    <lineage>
        <taxon>Bacteria</taxon>
        <taxon>Pseudomonadati</taxon>
        <taxon>Pseudomonadota</taxon>
        <taxon>Betaproteobacteria</taxon>
        <taxon>Burkholderiales</taxon>
        <taxon>Comamonadaceae</taxon>
        <taxon>Malikia</taxon>
    </lineage>
</organism>
<feature type="transmembrane region" description="Helical" evidence="9">
    <location>
        <begin position="234"/>
        <end position="253"/>
    </location>
</feature>
<keyword evidence="12" id="KW-1185">Reference proteome</keyword>
<feature type="transmembrane region" description="Helical" evidence="9">
    <location>
        <begin position="20"/>
        <end position="48"/>
    </location>
</feature>
<comment type="caution">
    <text evidence="11">The sequence shown here is derived from an EMBL/GenBank/DDBJ whole genome shotgun (WGS) entry which is preliminary data.</text>
</comment>
<proteinExistence type="predicted"/>
<dbReference type="OrthoDB" id="9796052at2"/>
<dbReference type="EMBL" id="PVLQ01000008">
    <property type="protein sequence ID" value="PRD66797.1"/>
    <property type="molecule type" value="Genomic_DNA"/>
</dbReference>
<comment type="function">
    <text evidence="7">Part of the tripartite ATP-independent periplasmic (TRAP) transport system.</text>
</comment>
<feature type="transmembrane region" description="Helical" evidence="9">
    <location>
        <begin position="508"/>
        <end position="529"/>
    </location>
</feature>
<feature type="region of interest" description="Disordered" evidence="8">
    <location>
        <begin position="546"/>
        <end position="603"/>
    </location>
</feature>
<name>A0A2S9K8R1_9BURK</name>
<dbReference type="Proteomes" id="UP000238589">
    <property type="component" value="Unassembled WGS sequence"/>
</dbReference>
<dbReference type="PANTHER" id="PTHR33362:SF7">
    <property type="entry name" value="SLL1103 PROTEIN"/>
    <property type="match status" value="1"/>
</dbReference>
<keyword evidence="3 7" id="KW-0997">Cell inner membrane</keyword>
<dbReference type="Pfam" id="PF06808">
    <property type="entry name" value="DctM"/>
    <property type="match status" value="1"/>
</dbReference>
<evidence type="ECO:0000256" key="9">
    <source>
        <dbReference type="SAM" id="Phobius"/>
    </source>
</evidence>
<dbReference type="InterPro" id="IPR010656">
    <property type="entry name" value="DctM"/>
</dbReference>
<feature type="transmembrane region" description="Helical" evidence="9">
    <location>
        <begin position="187"/>
        <end position="208"/>
    </location>
</feature>
<keyword evidence="6 9" id="KW-0472">Membrane</keyword>
<evidence type="ECO:0000256" key="6">
    <source>
        <dbReference type="ARBA" id="ARBA00023136"/>
    </source>
</evidence>
<feature type="transmembrane region" description="Helical" evidence="9">
    <location>
        <begin position="447"/>
        <end position="474"/>
    </location>
</feature>